<gene>
    <name evidence="3" type="ORF">DSL72_009291</name>
</gene>
<comment type="similarity">
    <text evidence="1">Belongs to the PET191 family.</text>
</comment>
<evidence type="ECO:0000256" key="2">
    <source>
        <dbReference type="ARBA" id="ARBA00023157"/>
    </source>
</evidence>
<protein>
    <submittedName>
        <fullName evidence="3">Uncharacterized protein</fullName>
    </submittedName>
</protein>
<dbReference type="OrthoDB" id="282149at2759"/>
<dbReference type="InterPro" id="IPR018793">
    <property type="entry name" value="Cyt_c_oxidase_assmbl_Pet191"/>
</dbReference>
<dbReference type="Pfam" id="PF10203">
    <property type="entry name" value="Pet191_N"/>
    <property type="match status" value="1"/>
</dbReference>
<evidence type="ECO:0000313" key="4">
    <source>
        <dbReference type="Proteomes" id="UP000672032"/>
    </source>
</evidence>
<accession>A0A8A3PNZ0</accession>
<dbReference type="GO" id="GO:0005739">
    <property type="term" value="C:mitochondrion"/>
    <property type="evidence" value="ECO:0007669"/>
    <property type="project" value="TreeGrafter"/>
</dbReference>
<dbReference type="EMBL" id="CP063412">
    <property type="protein sequence ID" value="QSZ37197.1"/>
    <property type="molecule type" value="Genomic_DNA"/>
</dbReference>
<dbReference type="Proteomes" id="UP000672032">
    <property type="component" value="Chromosome 8"/>
</dbReference>
<keyword evidence="2" id="KW-1015">Disulfide bond</keyword>
<reference evidence="3" key="1">
    <citation type="submission" date="2020-10" db="EMBL/GenBank/DDBJ databases">
        <title>Genome Sequence of Monilinia vaccinii-corymbosi Sheds Light on Mummy Berry Disease Infection of Blueberry and Mating Type.</title>
        <authorList>
            <person name="Yow A.G."/>
            <person name="Zhang Y."/>
            <person name="Bansal K."/>
            <person name="Eacker S.M."/>
            <person name="Sullivan S."/>
            <person name="Liachko I."/>
            <person name="Cubeta M.A."/>
            <person name="Rollins J.A."/>
            <person name="Ashrafi H."/>
        </authorList>
    </citation>
    <scope>NUCLEOTIDE SEQUENCE</scope>
    <source>
        <strain evidence="3">RL-1</strain>
    </source>
</reference>
<keyword evidence="4" id="KW-1185">Reference proteome</keyword>
<dbReference type="GO" id="GO:0033617">
    <property type="term" value="P:mitochondrial respiratory chain complex IV assembly"/>
    <property type="evidence" value="ECO:0007669"/>
    <property type="project" value="TreeGrafter"/>
</dbReference>
<organism evidence="3 4">
    <name type="scientific">Monilinia vaccinii-corymbosi</name>
    <dbReference type="NCBI Taxonomy" id="61207"/>
    <lineage>
        <taxon>Eukaryota</taxon>
        <taxon>Fungi</taxon>
        <taxon>Dikarya</taxon>
        <taxon>Ascomycota</taxon>
        <taxon>Pezizomycotina</taxon>
        <taxon>Leotiomycetes</taxon>
        <taxon>Helotiales</taxon>
        <taxon>Sclerotiniaceae</taxon>
        <taxon>Monilinia</taxon>
    </lineage>
</organism>
<dbReference type="PANTHER" id="PTHR28627">
    <property type="entry name" value="CYTOCHROME C OXIDASE ASSEMBLY FACTOR 5"/>
    <property type="match status" value="1"/>
</dbReference>
<dbReference type="AlphaFoldDB" id="A0A8A3PNZ0"/>
<name>A0A8A3PNZ0_9HELO</name>
<sequence>MPSSCNDIRAALAQCLQKSDCVMVYRNKPSDCLRAPLLETMPTQCQQLKKGYGECKRGLVDMRKRFRGNQPISVSKEIEGGGERNTGGHMLYAGKPAFDSGVKETSGNEPEEKDWRQDLQLVLKVTTVTANTLRKHCFYDGSGTLASTIILFLICTGCRPVELIDATKGYINTGRDQAYEDGNWDNVHSIKHRALLELNGEVERYSEKQHARPIPRSWHAQSGNNKLIPSVVFVSIAFNSLQCCIFSLSLMIPRNLANMSGLSETMKSRVIVTHTASRMTPYKMSYGTPSMLIRPSLLALSDDWAADHGLWPAQSLLWAVKAIDSGTMAFPHRGDNILVTSHVMYAPNSAIDPIAKVFGGKLREYLLDGSEVCCWSTTPTSTTPTVTSLCRGSPGGKDGDWRL</sequence>
<dbReference type="PANTHER" id="PTHR28627:SF1">
    <property type="entry name" value="CYTOCHROME C OXIDASE ASSEMBLY FACTOR 5"/>
    <property type="match status" value="1"/>
</dbReference>
<evidence type="ECO:0000256" key="1">
    <source>
        <dbReference type="ARBA" id="ARBA00007785"/>
    </source>
</evidence>
<evidence type="ECO:0000313" key="3">
    <source>
        <dbReference type="EMBL" id="QSZ37197.1"/>
    </source>
</evidence>
<proteinExistence type="inferred from homology"/>